<dbReference type="EMBL" id="SUPK01000002">
    <property type="protein sequence ID" value="TJY43386.1"/>
    <property type="molecule type" value="Genomic_DNA"/>
</dbReference>
<keyword evidence="3" id="KW-1185">Reference proteome</keyword>
<dbReference type="OrthoDB" id="2661791at2"/>
<protein>
    <submittedName>
        <fullName evidence="2">DUF3397 domain-containing protein</fullName>
    </submittedName>
</protein>
<proteinExistence type="predicted"/>
<comment type="caution">
    <text evidence="2">The sequence shown here is derived from an EMBL/GenBank/DDBJ whole genome shotgun (WGS) entry which is preliminary data.</text>
</comment>
<dbReference type="AlphaFoldDB" id="A0A4U0FEL3"/>
<keyword evidence="1" id="KW-0812">Transmembrane</keyword>
<organism evidence="2 3">
    <name type="scientific">Cohnella pontilimi</name>
    <dbReference type="NCBI Taxonomy" id="2564100"/>
    <lineage>
        <taxon>Bacteria</taxon>
        <taxon>Bacillati</taxon>
        <taxon>Bacillota</taxon>
        <taxon>Bacilli</taxon>
        <taxon>Bacillales</taxon>
        <taxon>Paenibacillaceae</taxon>
        <taxon>Cohnella</taxon>
    </lineage>
</organism>
<accession>A0A4U0FEL3</accession>
<evidence type="ECO:0000313" key="3">
    <source>
        <dbReference type="Proteomes" id="UP000309673"/>
    </source>
</evidence>
<dbReference type="Proteomes" id="UP000309673">
    <property type="component" value="Unassembled WGS sequence"/>
</dbReference>
<keyword evidence="1" id="KW-1133">Transmembrane helix</keyword>
<evidence type="ECO:0000313" key="2">
    <source>
        <dbReference type="EMBL" id="TJY43386.1"/>
    </source>
</evidence>
<keyword evidence="1" id="KW-0472">Membrane</keyword>
<feature type="transmembrane region" description="Helical" evidence="1">
    <location>
        <begin position="104"/>
        <end position="126"/>
    </location>
</feature>
<reference evidence="2 3" key="1">
    <citation type="submission" date="2019-04" db="EMBL/GenBank/DDBJ databases">
        <title>Cohnella sp. nov., isolated from soil.</title>
        <authorList>
            <person name="Kim W."/>
        </authorList>
    </citation>
    <scope>NUCLEOTIDE SEQUENCE [LARGE SCALE GENOMIC DNA]</scope>
    <source>
        <strain evidence="2 3">CAU 1483</strain>
    </source>
</reference>
<name>A0A4U0FEL3_9BACL</name>
<sequence length="128" mass="14492">MSWLWNNIVYLYAGLATIPVVPFLVVYLLGRTRGMERNKSIRLSMDVTTAFLLGIVATLLKERFGSNLGFYFIVLIMLIGAGLIGNAQNRIRGKVDTARIIRAVWRLSFFAMSFMYLVLMSLRLIAPV</sequence>
<dbReference type="Pfam" id="PF11877">
    <property type="entry name" value="DUF3397"/>
    <property type="match status" value="1"/>
</dbReference>
<dbReference type="RefSeq" id="WP_136776750.1">
    <property type="nucleotide sequence ID" value="NZ_SUPK01000002.1"/>
</dbReference>
<feature type="transmembrane region" description="Helical" evidence="1">
    <location>
        <begin position="66"/>
        <end position="84"/>
    </location>
</feature>
<gene>
    <name evidence="2" type="ORF">E5161_05720</name>
</gene>
<feature type="transmembrane region" description="Helical" evidence="1">
    <location>
        <begin position="12"/>
        <end position="29"/>
    </location>
</feature>
<dbReference type="InterPro" id="IPR024515">
    <property type="entry name" value="DUF3397"/>
</dbReference>
<feature type="transmembrane region" description="Helical" evidence="1">
    <location>
        <begin position="41"/>
        <end position="60"/>
    </location>
</feature>
<evidence type="ECO:0000256" key="1">
    <source>
        <dbReference type="SAM" id="Phobius"/>
    </source>
</evidence>